<name>A0A2P2L1R5_RHIMU</name>
<dbReference type="Gene3D" id="1.25.40.90">
    <property type="match status" value="1"/>
</dbReference>
<feature type="region of interest" description="Disordered" evidence="6">
    <location>
        <begin position="390"/>
        <end position="448"/>
    </location>
</feature>
<feature type="region of interest" description="Disordered" evidence="6">
    <location>
        <begin position="70"/>
        <end position="197"/>
    </location>
</feature>
<dbReference type="AlphaFoldDB" id="A0A2P2L1R5"/>
<evidence type="ECO:0000256" key="1">
    <source>
        <dbReference type="ARBA" id="ARBA00004132"/>
    </source>
</evidence>
<dbReference type="GO" id="GO:0005768">
    <property type="term" value="C:endosome"/>
    <property type="evidence" value="ECO:0007669"/>
    <property type="project" value="TreeGrafter"/>
</dbReference>
<feature type="compositionally biased region" description="Basic and acidic residues" evidence="6">
    <location>
        <begin position="110"/>
        <end position="123"/>
    </location>
</feature>
<dbReference type="GO" id="GO:0005543">
    <property type="term" value="F:phospholipid binding"/>
    <property type="evidence" value="ECO:0007669"/>
    <property type="project" value="TreeGrafter"/>
</dbReference>
<evidence type="ECO:0000256" key="6">
    <source>
        <dbReference type="SAM" id="MobiDB-lite"/>
    </source>
</evidence>
<reference evidence="8" key="1">
    <citation type="submission" date="2018-02" db="EMBL/GenBank/DDBJ databases">
        <title>Rhizophora mucronata_Transcriptome.</title>
        <authorList>
            <person name="Meera S.P."/>
            <person name="Sreeshan A."/>
            <person name="Augustine A."/>
        </authorList>
    </citation>
    <scope>NUCLEOTIDE SEQUENCE</scope>
    <source>
        <tissue evidence="8">Leaf</tissue>
    </source>
</reference>
<feature type="coiled-coil region" evidence="5">
    <location>
        <begin position="24"/>
        <end position="51"/>
    </location>
</feature>
<dbReference type="GO" id="GO:0005886">
    <property type="term" value="C:plasma membrane"/>
    <property type="evidence" value="ECO:0007669"/>
    <property type="project" value="TreeGrafter"/>
</dbReference>
<protein>
    <submittedName>
        <fullName evidence="8">Uncharacterized protein MANES_03G045900</fullName>
    </submittedName>
</protein>
<dbReference type="GO" id="GO:0030276">
    <property type="term" value="F:clathrin binding"/>
    <property type="evidence" value="ECO:0007669"/>
    <property type="project" value="TreeGrafter"/>
</dbReference>
<evidence type="ECO:0000256" key="3">
    <source>
        <dbReference type="ARBA" id="ARBA00023034"/>
    </source>
</evidence>
<organism evidence="8">
    <name type="scientific">Rhizophora mucronata</name>
    <name type="common">Asiatic mangrove</name>
    <dbReference type="NCBI Taxonomy" id="61149"/>
    <lineage>
        <taxon>Eukaryota</taxon>
        <taxon>Viridiplantae</taxon>
        <taxon>Streptophyta</taxon>
        <taxon>Embryophyta</taxon>
        <taxon>Tracheophyta</taxon>
        <taxon>Spermatophyta</taxon>
        <taxon>Magnoliopsida</taxon>
        <taxon>eudicotyledons</taxon>
        <taxon>Gunneridae</taxon>
        <taxon>Pentapetalae</taxon>
        <taxon>rosids</taxon>
        <taxon>fabids</taxon>
        <taxon>Malpighiales</taxon>
        <taxon>Rhizophoraceae</taxon>
        <taxon>Rhizophora</taxon>
    </lineage>
</organism>
<dbReference type="InterPro" id="IPR013809">
    <property type="entry name" value="ENTH"/>
</dbReference>
<sequence length="448" mass="47394">MFQISSLSSFEYVEPSGKDMGINVRKKAENITSLLNNKEKIQEARDKAAANRDKYFGLSSTGITYKSGSGSFNGSSFHSSDQYGSLSSTRGSDSYRDSYKGGDYNDEAEKDTYGKSRHGDMSDNRWNSRRTSSSRSGIKDQNNISYSGSKASAKLNDSNKSNSVPPQHSSALPCNYGDVDDDFDPRGTLATKSTAGTSDQVNFFDDLMDAPSSVPAQVAPMNDNPSEPDLFADASFVSASPQVDKGAGSESQVELFASEPAIPSAVSPTVDLFSAADPVVQPEPDNPKPVPTNANIVDPFAAVPLNNFDGSDLLGVFASSSDSASTETIKGLANDERTSTTSKPLPTKGTFQVKSGVWADSLSRGIIDLNISASKKVSLSEVGVVGGLSDGVDEREKGPPTSFYMGRAMGTGSGLGRSGFTSSQSQTTGDDFFSNLGSQQYQFGGLNK</sequence>
<feature type="compositionally biased region" description="Low complexity" evidence="6">
    <location>
        <begin position="418"/>
        <end position="432"/>
    </location>
</feature>
<feature type="compositionally biased region" description="Polar residues" evidence="6">
    <location>
        <begin position="81"/>
        <end position="92"/>
    </location>
</feature>
<keyword evidence="3" id="KW-0333">Golgi apparatus</keyword>
<evidence type="ECO:0000313" key="8">
    <source>
        <dbReference type="EMBL" id="MBX11902.1"/>
    </source>
</evidence>
<evidence type="ECO:0000256" key="2">
    <source>
        <dbReference type="ARBA" id="ARBA00004555"/>
    </source>
</evidence>
<evidence type="ECO:0000259" key="7">
    <source>
        <dbReference type="PROSITE" id="PS50942"/>
    </source>
</evidence>
<keyword evidence="5" id="KW-0175">Coiled coil</keyword>
<dbReference type="GO" id="GO:0030125">
    <property type="term" value="C:clathrin vesicle coat"/>
    <property type="evidence" value="ECO:0007669"/>
    <property type="project" value="TreeGrafter"/>
</dbReference>
<dbReference type="GO" id="GO:0006897">
    <property type="term" value="P:endocytosis"/>
    <property type="evidence" value="ECO:0007669"/>
    <property type="project" value="TreeGrafter"/>
</dbReference>
<dbReference type="PANTHER" id="PTHR12276">
    <property type="entry name" value="EPSIN/ENT-RELATED"/>
    <property type="match status" value="1"/>
</dbReference>
<dbReference type="PROSITE" id="PS50942">
    <property type="entry name" value="ENTH"/>
    <property type="match status" value="1"/>
</dbReference>
<dbReference type="EMBL" id="GGEC01031418">
    <property type="protein sequence ID" value="MBX11902.1"/>
    <property type="molecule type" value="Transcribed_RNA"/>
</dbReference>
<accession>A0A2P2L1R5</accession>
<dbReference type="GO" id="GO:0005794">
    <property type="term" value="C:Golgi apparatus"/>
    <property type="evidence" value="ECO:0007669"/>
    <property type="project" value="UniProtKB-SubCell"/>
</dbReference>
<dbReference type="SUPFAM" id="SSF48464">
    <property type="entry name" value="ENTH/VHS domain"/>
    <property type="match status" value="1"/>
</dbReference>
<comment type="subcellular location">
    <subcellularLocation>
        <location evidence="1">Cytoplasmic vesicle</location>
        <location evidence="1">Clathrin-coated vesicle</location>
    </subcellularLocation>
    <subcellularLocation>
        <location evidence="2">Golgi apparatus</location>
    </subcellularLocation>
</comment>
<evidence type="ECO:0000256" key="4">
    <source>
        <dbReference type="ARBA" id="ARBA00023329"/>
    </source>
</evidence>
<evidence type="ECO:0000256" key="5">
    <source>
        <dbReference type="SAM" id="Coils"/>
    </source>
</evidence>
<dbReference type="Pfam" id="PF01417">
    <property type="entry name" value="ENTH"/>
    <property type="match status" value="1"/>
</dbReference>
<dbReference type="InterPro" id="IPR008942">
    <property type="entry name" value="ENTH_VHS"/>
</dbReference>
<feature type="compositionally biased region" description="Polar residues" evidence="6">
    <location>
        <begin position="139"/>
        <end position="172"/>
    </location>
</feature>
<proteinExistence type="predicted"/>
<feature type="domain" description="ENTH" evidence="7">
    <location>
        <begin position="1"/>
        <end position="45"/>
    </location>
</feature>
<dbReference type="PANTHER" id="PTHR12276:SF45">
    <property type="entry name" value="CLATHRIN INTERACTOR 1"/>
    <property type="match status" value="1"/>
</dbReference>
<keyword evidence="4" id="KW-0968">Cytoplasmic vesicle</keyword>
<feature type="compositionally biased region" description="Low complexity" evidence="6">
    <location>
        <begin position="70"/>
        <end position="80"/>
    </location>
</feature>